<dbReference type="Pfam" id="PF13193">
    <property type="entry name" value="AMP-binding_C"/>
    <property type="match status" value="1"/>
</dbReference>
<dbReference type="InterPro" id="IPR025110">
    <property type="entry name" value="AMP-bd_C"/>
</dbReference>
<dbReference type="SMART" id="SM00823">
    <property type="entry name" value="PKS_PP"/>
    <property type="match status" value="2"/>
</dbReference>
<evidence type="ECO:0000313" key="6">
    <source>
        <dbReference type="EMBL" id="GIE99528.1"/>
    </source>
</evidence>
<organism evidence="6 7">
    <name type="scientific">Paractinoplanes rishiriensis</name>
    <dbReference type="NCBI Taxonomy" id="1050105"/>
    <lineage>
        <taxon>Bacteria</taxon>
        <taxon>Bacillati</taxon>
        <taxon>Actinomycetota</taxon>
        <taxon>Actinomycetes</taxon>
        <taxon>Micromonosporales</taxon>
        <taxon>Micromonosporaceae</taxon>
        <taxon>Paractinoplanes</taxon>
    </lineage>
</organism>
<reference evidence="6" key="1">
    <citation type="submission" date="2021-01" db="EMBL/GenBank/DDBJ databases">
        <title>Whole genome shotgun sequence of Actinoplanes rishiriensis NBRC 108556.</title>
        <authorList>
            <person name="Komaki H."/>
            <person name="Tamura T."/>
        </authorList>
    </citation>
    <scope>NUCLEOTIDE SEQUENCE</scope>
    <source>
        <strain evidence="6">NBRC 108556</strain>
    </source>
</reference>
<name>A0A919K6Q4_9ACTN</name>
<dbReference type="CDD" id="cd19531">
    <property type="entry name" value="LCL_NRPS-like"/>
    <property type="match status" value="1"/>
</dbReference>
<dbReference type="InterPro" id="IPR045851">
    <property type="entry name" value="AMP-bd_C_sf"/>
</dbReference>
<dbReference type="Gene3D" id="3.30.559.30">
    <property type="entry name" value="Nonribosomal peptide synthetase, condensation domain"/>
    <property type="match status" value="1"/>
</dbReference>
<dbReference type="Proteomes" id="UP000636960">
    <property type="component" value="Unassembled WGS sequence"/>
</dbReference>
<dbReference type="PANTHER" id="PTHR45527:SF1">
    <property type="entry name" value="FATTY ACID SYNTHASE"/>
    <property type="match status" value="1"/>
</dbReference>
<dbReference type="InterPro" id="IPR036736">
    <property type="entry name" value="ACP-like_sf"/>
</dbReference>
<dbReference type="EMBL" id="BOMV01000073">
    <property type="protein sequence ID" value="GIE99528.1"/>
    <property type="molecule type" value="Genomic_DNA"/>
</dbReference>
<comment type="caution">
    <text evidence="6">The sequence shown here is derived from an EMBL/GenBank/DDBJ whole genome shotgun (WGS) entry which is preliminary data.</text>
</comment>
<keyword evidence="3" id="KW-0597">Phosphoprotein</keyword>
<feature type="domain" description="Carrier" evidence="5">
    <location>
        <begin position="531"/>
        <end position="606"/>
    </location>
</feature>
<dbReference type="GO" id="GO:0043041">
    <property type="term" value="P:amino acid activation for nonribosomal peptide biosynthetic process"/>
    <property type="evidence" value="ECO:0007669"/>
    <property type="project" value="TreeGrafter"/>
</dbReference>
<dbReference type="InterPro" id="IPR020806">
    <property type="entry name" value="PKS_PP-bd"/>
</dbReference>
<dbReference type="InterPro" id="IPR023213">
    <property type="entry name" value="CAT-like_dom_sf"/>
</dbReference>
<keyword evidence="2" id="KW-0596">Phosphopantetheine</keyword>
<dbReference type="GO" id="GO:0031177">
    <property type="term" value="F:phosphopantetheine binding"/>
    <property type="evidence" value="ECO:0007669"/>
    <property type="project" value="InterPro"/>
</dbReference>
<dbReference type="Pfam" id="PF00668">
    <property type="entry name" value="Condensation"/>
    <property type="match status" value="1"/>
</dbReference>
<dbReference type="GO" id="GO:0005737">
    <property type="term" value="C:cytoplasm"/>
    <property type="evidence" value="ECO:0007669"/>
    <property type="project" value="TreeGrafter"/>
</dbReference>
<dbReference type="SUPFAM" id="SSF47336">
    <property type="entry name" value="ACP-like"/>
    <property type="match status" value="2"/>
</dbReference>
<feature type="region of interest" description="Disordered" evidence="4">
    <location>
        <begin position="1070"/>
        <end position="1090"/>
    </location>
</feature>
<dbReference type="CDD" id="cd05930">
    <property type="entry name" value="A_NRPS"/>
    <property type="match status" value="1"/>
</dbReference>
<dbReference type="GO" id="GO:0003824">
    <property type="term" value="F:catalytic activity"/>
    <property type="evidence" value="ECO:0007669"/>
    <property type="project" value="InterPro"/>
</dbReference>
<feature type="compositionally biased region" description="Low complexity" evidence="4">
    <location>
        <begin position="1076"/>
        <end position="1090"/>
    </location>
</feature>
<evidence type="ECO:0000256" key="2">
    <source>
        <dbReference type="ARBA" id="ARBA00022450"/>
    </source>
</evidence>
<dbReference type="InterPro" id="IPR042099">
    <property type="entry name" value="ANL_N_sf"/>
</dbReference>
<dbReference type="SUPFAM" id="SSF56801">
    <property type="entry name" value="Acetyl-CoA synthetase-like"/>
    <property type="match status" value="1"/>
</dbReference>
<protein>
    <recommendedName>
        <fullName evidence="5">Carrier domain-containing protein</fullName>
    </recommendedName>
</protein>
<evidence type="ECO:0000256" key="1">
    <source>
        <dbReference type="ARBA" id="ARBA00001957"/>
    </source>
</evidence>
<dbReference type="Gene3D" id="1.10.1200.10">
    <property type="entry name" value="ACP-like"/>
    <property type="match status" value="2"/>
</dbReference>
<dbReference type="InterPro" id="IPR010071">
    <property type="entry name" value="AA_adenyl_dom"/>
</dbReference>
<dbReference type="GO" id="GO:0044550">
    <property type="term" value="P:secondary metabolite biosynthetic process"/>
    <property type="evidence" value="ECO:0007669"/>
    <property type="project" value="TreeGrafter"/>
</dbReference>
<dbReference type="PANTHER" id="PTHR45527">
    <property type="entry name" value="NONRIBOSOMAL PEPTIDE SYNTHETASE"/>
    <property type="match status" value="1"/>
</dbReference>
<feature type="region of interest" description="Disordered" evidence="4">
    <location>
        <begin position="508"/>
        <end position="530"/>
    </location>
</feature>
<dbReference type="NCBIfam" id="TIGR01733">
    <property type="entry name" value="AA-adenyl-dom"/>
    <property type="match status" value="1"/>
</dbReference>
<dbReference type="Gene3D" id="3.40.50.12780">
    <property type="entry name" value="N-terminal domain of ligase-like"/>
    <property type="match status" value="1"/>
</dbReference>
<comment type="cofactor">
    <cofactor evidence="1">
        <name>pantetheine 4'-phosphate</name>
        <dbReference type="ChEBI" id="CHEBI:47942"/>
    </cofactor>
</comment>
<gene>
    <name evidence="6" type="ORF">Ari01nite_69930</name>
</gene>
<evidence type="ECO:0000256" key="3">
    <source>
        <dbReference type="ARBA" id="ARBA00022553"/>
    </source>
</evidence>
<dbReference type="Pfam" id="PF00501">
    <property type="entry name" value="AMP-binding"/>
    <property type="match status" value="1"/>
</dbReference>
<evidence type="ECO:0000313" key="7">
    <source>
        <dbReference type="Proteomes" id="UP000636960"/>
    </source>
</evidence>
<keyword evidence="7" id="KW-1185">Reference proteome</keyword>
<dbReference type="InterPro" id="IPR000873">
    <property type="entry name" value="AMP-dep_synth/lig_dom"/>
</dbReference>
<feature type="domain" description="Carrier" evidence="5">
    <location>
        <begin position="1088"/>
        <end position="1163"/>
    </location>
</feature>
<sequence>MTATTLPATPVPLVHDMVGRHAEQRPSAPALEHDCGVLTYADLDRRAGLLAAGLHGYGVTTESVVAILAHPCPMVVVGALAAMRAGAAWVPVDPDYPPERIASVLADSGAAVVVAEPGTAALVPAHDGRPVLVVPPDAAGYDDGARLPLPPPAPGNAACVIYTSGSTAAPKGVVITHRGLSNLAVIATRRFGLQPGDRFLQMASISFSAFLEEVFPALYAGATVLLAGFRRALTSVPELLRVLDERAATAFGITTAHWHELVDELTRSGARLPAGVRFVLMGGEHARPDLVAKWPDLGPPLVHVYGPTEATATVTYFHTGECDEAELRAGRLPIGTVVANLHVRLLDDEMRPVPAGTPGELYVGGDGLARGYRNAPALTAAQFRPDPHGTPGDRLYRTGDLVVLGADGNLEFVGRVAGRGGQQKLNGHRFLPAEIEAALESSPLVRRAAVLVREDRPGQRRMVAYLVAEPGAAPTGPALRAHVARTLPEPLVPAAFVFLDELPLTSHGKRDLDALPPPESARPRLDHPYVRPATPTESALAGMWSALLGVAPVGATDNFFELGGDSLLMGRSTARLRTRFGVRLPAAEAYGADTVRKLAAQLDRRRAAGEAPDADDLTRSRRRSQLVSQALQAKGSLSGATLLSVSQQGLWVLHQLSPASPRYNVALRLRITGPLEEDLFARALDAVVARHNALQCRFGTVEGRAVQAPRSAPAGAALRRIEVDGLAPEVQVNVVDGDITTDAARPFDLERGPMFRAALYRLGDHEYEFAWTAHHLVFDGWSARILLDELAACYAALRDGVPPALPEPAAGYRDFVSWQRDRLRGPDHDQMLRFWSDRLRDPPPPLNLTGRSRPAGYDAVAANLRLPLSGGLHDGLTRLGRAERATPFMVLLTAFYAALYHRSGRTDLCVGSPVANRMRPEFEQVVGFFVNTVVLRADVSGEPTYRELLRRVRAMCLSAYQHQELPFDVLVEHLQPAREHGVNPLFQINFAVDTAFGSDTGMPGFVLHQGREVPLGAAKFDLTWLVEATGGGYVVAVEYDRDLFTAGEVTELAGMFRTILQDMVADPQTRVSRSVPPGSTAAGPPATPAGDRVTRRLQEIWSAAFGGLAVGVEDDFFQLGGHSLLASELSLQIGAAFGIELPLRTFFEAPTIAELASIVRDADPVEPSGWPSEPVTGDRSLRELLAEIESLPDEQVTAASTDIDPERRATRG</sequence>
<evidence type="ECO:0000259" key="5">
    <source>
        <dbReference type="PROSITE" id="PS50075"/>
    </source>
</evidence>
<dbReference type="Gene3D" id="3.30.559.10">
    <property type="entry name" value="Chloramphenicol acetyltransferase-like domain"/>
    <property type="match status" value="1"/>
</dbReference>
<evidence type="ECO:0000256" key="4">
    <source>
        <dbReference type="SAM" id="MobiDB-lite"/>
    </source>
</evidence>
<dbReference type="SUPFAM" id="SSF52777">
    <property type="entry name" value="CoA-dependent acyltransferases"/>
    <property type="match status" value="2"/>
</dbReference>
<dbReference type="RefSeq" id="WP_203786514.1">
    <property type="nucleotide sequence ID" value="NZ_BOMV01000073.1"/>
</dbReference>
<dbReference type="Pfam" id="PF00550">
    <property type="entry name" value="PP-binding"/>
    <property type="match status" value="2"/>
</dbReference>
<dbReference type="InterPro" id="IPR009081">
    <property type="entry name" value="PP-bd_ACP"/>
</dbReference>
<dbReference type="AlphaFoldDB" id="A0A919K6Q4"/>
<dbReference type="GO" id="GO:0008610">
    <property type="term" value="P:lipid biosynthetic process"/>
    <property type="evidence" value="ECO:0007669"/>
    <property type="project" value="UniProtKB-ARBA"/>
</dbReference>
<accession>A0A919K6Q4</accession>
<dbReference type="PROSITE" id="PS50075">
    <property type="entry name" value="CARRIER"/>
    <property type="match status" value="2"/>
</dbReference>
<dbReference type="InterPro" id="IPR001242">
    <property type="entry name" value="Condensation_dom"/>
</dbReference>
<proteinExistence type="predicted"/>
<dbReference type="Gene3D" id="3.30.300.30">
    <property type="match status" value="1"/>
</dbReference>